<proteinExistence type="predicted"/>
<sequence>MFPGGGSQLHMIDSVHTQGSFNIKLVLDYELRPKINPQRLELNQQLPDNYTSHITMRDRSFLQQPVCSIYGSVLNLFWAGINSQVLSLLLAWFSKLASLLIVLQPNWPLYGKFKSIFIPLLDFFGCHGSLLSKWSKTPHSLSTGPDPTYPSLKINREDSGVSNNWNSCYSQVLSCSSGLIAAFSYLACYRPPNPFISAY</sequence>
<evidence type="ECO:0000313" key="2">
    <source>
        <dbReference type="Proteomes" id="UP001367508"/>
    </source>
</evidence>
<dbReference type="Proteomes" id="UP001367508">
    <property type="component" value="Unassembled WGS sequence"/>
</dbReference>
<organism evidence="1 2">
    <name type="scientific">Canavalia gladiata</name>
    <name type="common">Sword bean</name>
    <name type="synonym">Dolichos gladiatus</name>
    <dbReference type="NCBI Taxonomy" id="3824"/>
    <lineage>
        <taxon>Eukaryota</taxon>
        <taxon>Viridiplantae</taxon>
        <taxon>Streptophyta</taxon>
        <taxon>Embryophyta</taxon>
        <taxon>Tracheophyta</taxon>
        <taxon>Spermatophyta</taxon>
        <taxon>Magnoliopsida</taxon>
        <taxon>eudicotyledons</taxon>
        <taxon>Gunneridae</taxon>
        <taxon>Pentapetalae</taxon>
        <taxon>rosids</taxon>
        <taxon>fabids</taxon>
        <taxon>Fabales</taxon>
        <taxon>Fabaceae</taxon>
        <taxon>Papilionoideae</taxon>
        <taxon>50 kb inversion clade</taxon>
        <taxon>NPAAA clade</taxon>
        <taxon>indigoferoid/millettioid clade</taxon>
        <taxon>Phaseoleae</taxon>
        <taxon>Canavalia</taxon>
    </lineage>
</organism>
<evidence type="ECO:0000313" key="1">
    <source>
        <dbReference type="EMBL" id="KAK7306837.1"/>
    </source>
</evidence>
<reference evidence="1 2" key="1">
    <citation type="submission" date="2024-01" db="EMBL/GenBank/DDBJ databases">
        <title>The genomes of 5 underutilized Papilionoideae crops provide insights into root nodulation and disease resistanc.</title>
        <authorList>
            <person name="Jiang F."/>
        </authorList>
    </citation>
    <scope>NUCLEOTIDE SEQUENCE [LARGE SCALE GENOMIC DNA]</scope>
    <source>
        <strain evidence="1">LVBAO_FW01</strain>
        <tissue evidence="1">Leaves</tissue>
    </source>
</reference>
<protein>
    <submittedName>
        <fullName evidence="1">Uncharacterized protein</fullName>
    </submittedName>
</protein>
<gene>
    <name evidence="1" type="ORF">VNO77_44797</name>
</gene>
<dbReference type="AlphaFoldDB" id="A0AAN9JXC2"/>
<name>A0AAN9JXC2_CANGL</name>
<comment type="caution">
    <text evidence="1">The sequence shown here is derived from an EMBL/GenBank/DDBJ whole genome shotgun (WGS) entry which is preliminary data.</text>
</comment>
<accession>A0AAN9JXC2</accession>
<dbReference type="EMBL" id="JAYMYQ010000011">
    <property type="protein sequence ID" value="KAK7306837.1"/>
    <property type="molecule type" value="Genomic_DNA"/>
</dbReference>
<keyword evidence="2" id="KW-1185">Reference proteome</keyword>